<dbReference type="InterPro" id="IPR008969">
    <property type="entry name" value="CarboxyPept-like_regulatory"/>
</dbReference>
<dbReference type="AlphaFoldDB" id="A0A840E2T6"/>
<dbReference type="PANTHER" id="PTHR30069:SF29">
    <property type="entry name" value="HEMOGLOBIN AND HEMOGLOBIN-HAPTOGLOBIN-BINDING PROTEIN 1-RELATED"/>
    <property type="match status" value="1"/>
</dbReference>
<evidence type="ECO:0000256" key="11">
    <source>
        <dbReference type="RuleBase" id="RU003357"/>
    </source>
</evidence>
<comment type="similarity">
    <text evidence="10 11">Belongs to the TonB-dependent receptor family.</text>
</comment>
<keyword evidence="3 10" id="KW-1134">Transmembrane beta strand</keyword>
<reference evidence="15 16" key="1">
    <citation type="submission" date="2020-08" db="EMBL/GenBank/DDBJ databases">
        <title>Genomic Encyclopedia of Type Strains, Phase IV (KMG-IV): sequencing the most valuable type-strain genomes for metagenomic binning, comparative biology and taxonomic classification.</title>
        <authorList>
            <person name="Goeker M."/>
        </authorList>
    </citation>
    <scope>NUCLEOTIDE SEQUENCE [LARGE SCALE GENOMIC DNA]</scope>
    <source>
        <strain evidence="15 16">DSM 105137</strain>
    </source>
</reference>
<dbReference type="Gene3D" id="2.170.130.10">
    <property type="entry name" value="TonB-dependent receptor, plug domain"/>
    <property type="match status" value="1"/>
</dbReference>
<comment type="subcellular location">
    <subcellularLocation>
        <location evidence="1 10">Cell outer membrane</location>
        <topology evidence="1 10">Multi-pass membrane protein</topology>
    </subcellularLocation>
</comment>
<dbReference type="Gene3D" id="2.40.170.20">
    <property type="entry name" value="TonB-dependent receptor, beta-barrel domain"/>
    <property type="match status" value="1"/>
</dbReference>
<evidence type="ECO:0000256" key="8">
    <source>
        <dbReference type="ARBA" id="ARBA00023170"/>
    </source>
</evidence>
<keyword evidence="16" id="KW-1185">Reference proteome</keyword>
<dbReference type="SUPFAM" id="SSF56935">
    <property type="entry name" value="Porins"/>
    <property type="match status" value="1"/>
</dbReference>
<evidence type="ECO:0000256" key="3">
    <source>
        <dbReference type="ARBA" id="ARBA00022452"/>
    </source>
</evidence>
<proteinExistence type="inferred from homology"/>
<dbReference type="InterPro" id="IPR036942">
    <property type="entry name" value="Beta-barrel_TonB_sf"/>
</dbReference>
<dbReference type="Proteomes" id="UP000576209">
    <property type="component" value="Unassembled WGS sequence"/>
</dbReference>
<keyword evidence="2 10" id="KW-0813">Transport</keyword>
<keyword evidence="6 11" id="KW-0798">TonB box</keyword>
<dbReference type="PROSITE" id="PS52016">
    <property type="entry name" value="TONB_DEPENDENT_REC_3"/>
    <property type="match status" value="1"/>
</dbReference>
<feature type="chain" id="PRO_5032490099" evidence="12">
    <location>
        <begin position="19"/>
        <end position="827"/>
    </location>
</feature>
<keyword evidence="7 10" id="KW-0472">Membrane</keyword>
<dbReference type="PANTHER" id="PTHR30069">
    <property type="entry name" value="TONB-DEPENDENT OUTER MEMBRANE RECEPTOR"/>
    <property type="match status" value="1"/>
</dbReference>
<evidence type="ECO:0000259" key="14">
    <source>
        <dbReference type="Pfam" id="PF07715"/>
    </source>
</evidence>
<dbReference type="Pfam" id="PF07715">
    <property type="entry name" value="Plug"/>
    <property type="match status" value="1"/>
</dbReference>
<evidence type="ECO:0000313" key="15">
    <source>
        <dbReference type="EMBL" id="MBB4079894.1"/>
    </source>
</evidence>
<keyword evidence="4 10" id="KW-0812">Transmembrane</keyword>
<evidence type="ECO:0000256" key="4">
    <source>
        <dbReference type="ARBA" id="ARBA00022692"/>
    </source>
</evidence>
<sequence>MRYSLTFLLLLLGVTAWGQRATVTGRVTTEGGQSLPGATVGTAEGSVGTFTEVDGNYTLELPAGTYRLRATFVGFAVAEEEITLSAGESLTLNFTLSEGLDLDQVVVSGSARPERITESPATIETIFSREILEYAGNPAELIARQKGVDYFRAGLATPAFNIRGFNSNFNAKNLQVTDGRFSTLVATGLPFGPLNTTIKEDIEQVEIILGPNSTLYGPNAHNGLLNTITKDPRRYPGTMVTLNPGVTGDGDAYFSARVRHAQALNDKWAFKVTGEYTTGTEFDYVDSVYIDRMGAEDDEGNAMPDGIKEGYEELELDRDIEFLRGEFALHYDPSDQLGFQLKGGMSNSTYLSATNVGRNQIKDWRIGYLQLRASGEHWFAQAYYTASRTDSTYSIDDRTKQYYRLLDAGQSEAVARGPLSYATGALFQDASERWNAEAQYYNTFGELNLVAGAQYQLDRANSRGTYLLDENDDDYIPVSQIGAYAHLTYDFGDGWRALAAARADNHEIYDFNFVPKLGLLHINERGTWRLTYGQGIAAPTILNMFGNLFGGLILGNAEGFTLADGSTIDPQQVEKISTFELGYRGQLKKDKLFLDVNAYYSISKDFLSPVTVVGVTTHRGDTPTEEVQDAYAIYKGLVATYINFGQVNTYGFDVGLNYYFTPQLNGFVNYSYFDYSVDEDDPENDFNKDGTVNFLDVLVNAPTHKVGAGLSYSGERWFGSVFGRWVQAYDYFSSFQIASRSHPGMTYRGTPIVENARSTDSYNYGPLGGFATFDASVGYRFSERVSLSAAANNLFNSELREFTASAPTRGLYTLELRFNLPPRRTAK</sequence>
<comment type="caution">
    <text evidence="15">The sequence shown here is derived from an EMBL/GenBank/DDBJ whole genome shotgun (WGS) entry which is preliminary data.</text>
</comment>
<evidence type="ECO:0000256" key="2">
    <source>
        <dbReference type="ARBA" id="ARBA00022448"/>
    </source>
</evidence>
<dbReference type="InterPro" id="IPR037066">
    <property type="entry name" value="Plug_dom_sf"/>
</dbReference>
<dbReference type="GO" id="GO:0044718">
    <property type="term" value="P:siderophore transmembrane transport"/>
    <property type="evidence" value="ECO:0007669"/>
    <property type="project" value="TreeGrafter"/>
</dbReference>
<dbReference type="GO" id="GO:0009279">
    <property type="term" value="C:cell outer membrane"/>
    <property type="evidence" value="ECO:0007669"/>
    <property type="project" value="UniProtKB-SubCell"/>
</dbReference>
<dbReference type="SUPFAM" id="SSF49464">
    <property type="entry name" value="Carboxypeptidase regulatory domain-like"/>
    <property type="match status" value="1"/>
</dbReference>
<evidence type="ECO:0000256" key="6">
    <source>
        <dbReference type="ARBA" id="ARBA00023077"/>
    </source>
</evidence>
<dbReference type="Gene3D" id="2.60.40.1120">
    <property type="entry name" value="Carboxypeptidase-like, regulatory domain"/>
    <property type="match status" value="1"/>
</dbReference>
<protein>
    <submittedName>
        <fullName evidence="15">Iron complex outermembrane receptor protein</fullName>
    </submittedName>
</protein>
<dbReference type="InterPro" id="IPR000531">
    <property type="entry name" value="Beta-barrel_TonB"/>
</dbReference>
<evidence type="ECO:0000256" key="1">
    <source>
        <dbReference type="ARBA" id="ARBA00004571"/>
    </source>
</evidence>
<dbReference type="GO" id="GO:0015344">
    <property type="term" value="F:siderophore uptake transmembrane transporter activity"/>
    <property type="evidence" value="ECO:0007669"/>
    <property type="project" value="TreeGrafter"/>
</dbReference>
<evidence type="ECO:0000256" key="9">
    <source>
        <dbReference type="ARBA" id="ARBA00023237"/>
    </source>
</evidence>
<keyword evidence="5 12" id="KW-0732">Signal</keyword>
<evidence type="ECO:0000256" key="5">
    <source>
        <dbReference type="ARBA" id="ARBA00022729"/>
    </source>
</evidence>
<dbReference type="Pfam" id="PF00593">
    <property type="entry name" value="TonB_dep_Rec_b-barrel"/>
    <property type="match status" value="1"/>
</dbReference>
<keyword evidence="8 15" id="KW-0675">Receptor</keyword>
<dbReference type="RefSeq" id="WP_183496133.1">
    <property type="nucleotide sequence ID" value="NZ_JACIFF010000006.1"/>
</dbReference>
<accession>A0A840E2T6</accession>
<evidence type="ECO:0000259" key="13">
    <source>
        <dbReference type="Pfam" id="PF00593"/>
    </source>
</evidence>
<name>A0A840E2T6_9BACT</name>
<dbReference type="InterPro" id="IPR012910">
    <property type="entry name" value="Plug_dom"/>
</dbReference>
<gene>
    <name evidence="15" type="ORF">GGR28_002521</name>
</gene>
<evidence type="ECO:0000256" key="7">
    <source>
        <dbReference type="ARBA" id="ARBA00023136"/>
    </source>
</evidence>
<evidence type="ECO:0000256" key="12">
    <source>
        <dbReference type="SAM" id="SignalP"/>
    </source>
</evidence>
<organism evidence="15 16">
    <name type="scientific">Neolewinella aquimaris</name>
    <dbReference type="NCBI Taxonomy" id="1835722"/>
    <lineage>
        <taxon>Bacteria</taxon>
        <taxon>Pseudomonadati</taxon>
        <taxon>Bacteroidota</taxon>
        <taxon>Saprospiria</taxon>
        <taxon>Saprospirales</taxon>
        <taxon>Lewinellaceae</taxon>
        <taxon>Neolewinella</taxon>
    </lineage>
</organism>
<evidence type="ECO:0000313" key="16">
    <source>
        <dbReference type="Proteomes" id="UP000576209"/>
    </source>
</evidence>
<evidence type="ECO:0000256" key="10">
    <source>
        <dbReference type="PROSITE-ProRule" id="PRU01360"/>
    </source>
</evidence>
<dbReference type="Pfam" id="PF13715">
    <property type="entry name" value="CarbopepD_reg_2"/>
    <property type="match status" value="1"/>
</dbReference>
<feature type="signal peptide" evidence="12">
    <location>
        <begin position="1"/>
        <end position="18"/>
    </location>
</feature>
<feature type="domain" description="TonB-dependent receptor-like beta-barrel" evidence="13">
    <location>
        <begin position="330"/>
        <end position="794"/>
    </location>
</feature>
<keyword evidence="9 10" id="KW-0998">Cell outer membrane</keyword>
<dbReference type="InterPro" id="IPR039426">
    <property type="entry name" value="TonB-dep_rcpt-like"/>
</dbReference>
<dbReference type="EMBL" id="JACIFF010000006">
    <property type="protein sequence ID" value="MBB4079894.1"/>
    <property type="molecule type" value="Genomic_DNA"/>
</dbReference>
<feature type="domain" description="TonB-dependent receptor plug" evidence="14">
    <location>
        <begin position="117"/>
        <end position="223"/>
    </location>
</feature>